<proteinExistence type="predicted"/>
<sequence>MAHASILPAHFVDCRTVMSLPALARPQPCPYPQDPSEDKYQYRFLKSRMSWHRIHIGVIEPQAILCQLASPIPSITVFALFFLHREGLKTQTREKLIVQNHLQVSSQQNCLQQPKNPQADPNPPMQNIPNIIRRDIKNQRPKYEIFTQLLLMRAGMSRVRPVLWEVIVRSKWRGGGVIPRGVSEIASVGRECRNVRRVEGGDCGADRRDGGVLGGRLRRLLMWRVSLRVGILGFSEELEEELSAVRRRRVASSASVHGGEIRSDRIKLPSVCLLLLQ</sequence>
<feature type="region of interest" description="Disordered" evidence="1">
    <location>
        <begin position="108"/>
        <end position="127"/>
    </location>
</feature>
<keyword evidence="2" id="KW-0418">Kinase</keyword>
<dbReference type="Proteomes" id="UP000325081">
    <property type="component" value="Unassembled WGS sequence"/>
</dbReference>
<protein>
    <submittedName>
        <fullName evidence="2">Uridine-cytidine kinase 1-A</fullName>
    </submittedName>
</protein>
<evidence type="ECO:0000313" key="3">
    <source>
        <dbReference type="Proteomes" id="UP000325081"/>
    </source>
</evidence>
<evidence type="ECO:0000256" key="1">
    <source>
        <dbReference type="SAM" id="MobiDB-lite"/>
    </source>
</evidence>
<gene>
    <name evidence="2" type="ORF">STAS_35288</name>
</gene>
<reference evidence="3" key="1">
    <citation type="journal article" date="2019" name="Curr. Biol.">
        <title>Genome Sequence of Striga asiatica Provides Insight into the Evolution of Plant Parasitism.</title>
        <authorList>
            <person name="Yoshida S."/>
            <person name="Kim S."/>
            <person name="Wafula E.K."/>
            <person name="Tanskanen J."/>
            <person name="Kim Y.M."/>
            <person name="Honaas L."/>
            <person name="Yang Z."/>
            <person name="Spallek T."/>
            <person name="Conn C.E."/>
            <person name="Ichihashi Y."/>
            <person name="Cheong K."/>
            <person name="Cui S."/>
            <person name="Der J.P."/>
            <person name="Gundlach H."/>
            <person name="Jiao Y."/>
            <person name="Hori C."/>
            <person name="Ishida J.K."/>
            <person name="Kasahara H."/>
            <person name="Kiba T."/>
            <person name="Kim M.S."/>
            <person name="Koo N."/>
            <person name="Laohavisit A."/>
            <person name="Lee Y.H."/>
            <person name="Lumba S."/>
            <person name="McCourt P."/>
            <person name="Mortimer J.C."/>
            <person name="Mutuku J.M."/>
            <person name="Nomura T."/>
            <person name="Sasaki-Sekimoto Y."/>
            <person name="Seto Y."/>
            <person name="Wang Y."/>
            <person name="Wakatake T."/>
            <person name="Sakakibara H."/>
            <person name="Demura T."/>
            <person name="Yamaguchi S."/>
            <person name="Yoneyama K."/>
            <person name="Manabe R.I."/>
            <person name="Nelson D.C."/>
            <person name="Schulman A.H."/>
            <person name="Timko M.P."/>
            <person name="dePamphilis C.W."/>
            <person name="Choi D."/>
            <person name="Shirasu K."/>
        </authorList>
    </citation>
    <scope>NUCLEOTIDE SEQUENCE [LARGE SCALE GENOMIC DNA]</scope>
    <source>
        <strain evidence="3">cv. UVA1</strain>
    </source>
</reference>
<dbReference type="EMBL" id="BKCP01013292">
    <property type="protein sequence ID" value="GER57477.1"/>
    <property type="molecule type" value="Genomic_DNA"/>
</dbReference>
<dbReference type="AlphaFoldDB" id="A0A5A7RJP4"/>
<name>A0A5A7RJP4_STRAF</name>
<organism evidence="2 3">
    <name type="scientific">Striga asiatica</name>
    <name type="common">Asiatic witchweed</name>
    <name type="synonym">Buchnera asiatica</name>
    <dbReference type="NCBI Taxonomy" id="4170"/>
    <lineage>
        <taxon>Eukaryota</taxon>
        <taxon>Viridiplantae</taxon>
        <taxon>Streptophyta</taxon>
        <taxon>Embryophyta</taxon>
        <taxon>Tracheophyta</taxon>
        <taxon>Spermatophyta</taxon>
        <taxon>Magnoliopsida</taxon>
        <taxon>eudicotyledons</taxon>
        <taxon>Gunneridae</taxon>
        <taxon>Pentapetalae</taxon>
        <taxon>asterids</taxon>
        <taxon>lamiids</taxon>
        <taxon>Lamiales</taxon>
        <taxon>Orobanchaceae</taxon>
        <taxon>Buchnereae</taxon>
        <taxon>Striga</taxon>
    </lineage>
</organism>
<accession>A0A5A7RJP4</accession>
<evidence type="ECO:0000313" key="2">
    <source>
        <dbReference type="EMBL" id="GER57477.1"/>
    </source>
</evidence>
<keyword evidence="3" id="KW-1185">Reference proteome</keyword>
<keyword evidence="2" id="KW-0808">Transferase</keyword>
<comment type="caution">
    <text evidence="2">The sequence shown here is derived from an EMBL/GenBank/DDBJ whole genome shotgun (WGS) entry which is preliminary data.</text>
</comment>
<dbReference type="GO" id="GO:0016301">
    <property type="term" value="F:kinase activity"/>
    <property type="evidence" value="ECO:0007669"/>
    <property type="project" value="UniProtKB-KW"/>
</dbReference>